<dbReference type="STRING" id="1231392.OCGS_1598"/>
<comment type="caution">
    <text evidence="4">The sequence shown here is derived from an EMBL/GenBank/DDBJ whole genome shotgun (WGS) entry which is preliminary data.</text>
</comment>
<organism evidence="4 5">
    <name type="scientific">Oceaniovalibus guishaninsula JLT2003</name>
    <dbReference type="NCBI Taxonomy" id="1231392"/>
    <lineage>
        <taxon>Bacteria</taxon>
        <taxon>Pseudomonadati</taxon>
        <taxon>Pseudomonadota</taxon>
        <taxon>Alphaproteobacteria</taxon>
        <taxon>Rhodobacterales</taxon>
        <taxon>Roseobacteraceae</taxon>
        <taxon>Oceaniovalibus</taxon>
    </lineage>
</organism>
<gene>
    <name evidence="4" type="ORF">OCGS_1598</name>
</gene>
<dbReference type="EMBL" id="AMGO01000036">
    <property type="protein sequence ID" value="EKE44082.1"/>
    <property type="molecule type" value="Genomic_DNA"/>
</dbReference>
<dbReference type="GO" id="GO:0008270">
    <property type="term" value="F:zinc ion binding"/>
    <property type="evidence" value="ECO:0007669"/>
    <property type="project" value="InterPro"/>
</dbReference>
<accession>K2HBU0</accession>
<evidence type="ECO:0000259" key="3">
    <source>
        <dbReference type="PROSITE" id="PS51747"/>
    </source>
</evidence>
<dbReference type="Gene3D" id="3.40.140.10">
    <property type="entry name" value="Cytidine Deaminase, domain 2"/>
    <property type="match status" value="1"/>
</dbReference>
<dbReference type="InterPro" id="IPR016192">
    <property type="entry name" value="APOBEC/CMP_deaminase_Zn-bd"/>
</dbReference>
<keyword evidence="5" id="KW-1185">Reference proteome</keyword>
<dbReference type="RefSeq" id="WP_007426750.1">
    <property type="nucleotide sequence ID" value="NZ_AMGO01000036.1"/>
</dbReference>
<dbReference type="OrthoDB" id="7768233at2"/>
<reference evidence="4 5" key="1">
    <citation type="journal article" date="2012" name="J. Bacteriol.">
        <title>Draft Genome Sequence of Oceaniovalibus guishaninsula JLT2003T.</title>
        <authorList>
            <person name="Tang K."/>
            <person name="Liu K."/>
            <person name="Jiao N."/>
        </authorList>
    </citation>
    <scope>NUCLEOTIDE SEQUENCE [LARGE SCALE GENOMIC DNA]</scope>
    <source>
        <strain evidence="4 5">JLT2003</strain>
    </source>
</reference>
<dbReference type="AlphaFoldDB" id="K2HBU0"/>
<dbReference type="PANTHER" id="PTHR11079">
    <property type="entry name" value="CYTOSINE DEAMINASE FAMILY MEMBER"/>
    <property type="match status" value="1"/>
</dbReference>
<sequence>MPQIAPTEAETAALARAITRANGLAKSDTRVGIVAAIVMDDEVIAWGDNHVLAEDDPTRHAEMVAITNACEHLERTSLKGATLVTTLQPCEMCLSAMRFAGIERVVFAAQKANVAGKYFMFQGLEIGDFAKACDDAFGWSGGTMEADVLPLYADGQE</sequence>
<dbReference type="InterPro" id="IPR016193">
    <property type="entry name" value="Cytidine_deaminase-like"/>
</dbReference>
<dbReference type="CDD" id="cd01285">
    <property type="entry name" value="nucleoside_deaminase"/>
    <property type="match status" value="1"/>
</dbReference>
<evidence type="ECO:0000313" key="4">
    <source>
        <dbReference type="EMBL" id="EKE44082.1"/>
    </source>
</evidence>
<evidence type="ECO:0000256" key="2">
    <source>
        <dbReference type="ARBA" id="ARBA00022833"/>
    </source>
</evidence>
<proteinExistence type="predicted"/>
<dbReference type="PATRIC" id="fig|1231392.3.peg.1604"/>
<feature type="domain" description="CMP/dCMP-type deaminase" evidence="3">
    <location>
        <begin position="8"/>
        <end position="132"/>
    </location>
</feature>
<dbReference type="PANTHER" id="PTHR11079:SF162">
    <property type="entry name" value="RIBOFLAVIN BIOSYNTHESIS PROTEIN PYRD, CHLOROPLASTIC"/>
    <property type="match status" value="1"/>
</dbReference>
<dbReference type="Pfam" id="PF00383">
    <property type="entry name" value="dCMP_cyt_deam_1"/>
    <property type="match status" value="1"/>
</dbReference>
<keyword evidence="2" id="KW-0862">Zinc</keyword>
<evidence type="ECO:0000313" key="5">
    <source>
        <dbReference type="Proteomes" id="UP000006765"/>
    </source>
</evidence>
<dbReference type="eggNOG" id="COG0590">
    <property type="taxonomic scope" value="Bacteria"/>
</dbReference>
<evidence type="ECO:0000256" key="1">
    <source>
        <dbReference type="ARBA" id="ARBA00022723"/>
    </source>
</evidence>
<dbReference type="GO" id="GO:0016787">
    <property type="term" value="F:hydrolase activity"/>
    <property type="evidence" value="ECO:0007669"/>
    <property type="project" value="InterPro"/>
</dbReference>
<dbReference type="Proteomes" id="UP000006765">
    <property type="component" value="Unassembled WGS sequence"/>
</dbReference>
<protein>
    <recommendedName>
        <fullName evidence="3">CMP/dCMP-type deaminase domain-containing protein</fullName>
    </recommendedName>
</protein>
<keyword evidence="1" id="KW-0479">Metal-binding</keyword>
<dbReference type="InterPro" id="IPR002125">
    <property type="entry name" value="CMP_dCMP_dom"/>
</dbReference>
<dbReference type="PROSITE" id="PS51747">
    <property type="entry name" value="CYT_DCMP_DEAMINASES_2"/>
    <property type="match status" value="1"/>
</dbReference>
<name>K2HBU0_9RHOB</name>
<dbReference type="SUPFAM" id="SSF53927">
    <property type="entry name" value="Cytidine deaminase-like"/>
    <property type="match status" value="1"/>
</dbReference>
<dbReference type="PROSITE" id="PS00903">
    <property type="entry name" value="CYT_DCMP_DEAMINASES_1"/>
    <property type="match status" value="1"/>
</dbReference>